<protein>
    <recommendedName>
        <fullName evidence="3">Sulfurtransferase</fullName>
    </recommendedName>
</protein>
<dbReference type="InterPro" id="IPR001307">
    <property type="entry name" value="Thiosulphate_STrfase_CS"/>
</dbReference>
<evidence type="ECO:0000259" key="4">
    <source>
        <dbReference type="PROSITE" id="PS50206"/>
    </source>
</evidence>
<dbReference type="PROSITE" id="PS00683">
    <property type="entry name" value="RHODANESE_2"/>
    <property type="match status" value="1"/>
</dbReference>
<evidence type="ECO:0000256" key="1">
    <source>
        <dbReference type="ARBA" id="ARBA00022679"/>
    </source>
</evidence>
<dbReference type="STRING" id="360411.AC812_11025"/>
<comment type="caution">
    <text evidence="5">The sequence shown here is derived from an EMBL/GenBank/DDBJ whole genome shotgun (WGS) entry which is preliminary data.</text>
</comment>
<name>A0A0P6X503_9CHLR</name>
<dbReference type="CDD" id="cd01448">
    <property type="entry name" value="TST_Repeat_1"/>
    <property type="match status" value="1"/>
</dbReference>
<dbReference type="FunFam" id="3.40.250.10:FF:000035">
    <property type="entry name" value="Thiosulfate sulfurtransferase"/>
    <property type="match status" value="1"/>
</dbReference>
<evidence type="ECO:0000256" key="2">
    <source>
        <dbReference type="ARBA" id="ARBA00022737"/>
    </source>
</evidence>
<reference evidence="5 6" key="1">
    <citation type="submission" date="2015-07" db="EMBL/GenBank/DDBJ databases">
        <title>Draft genome of Bellilinea caldifistulae DSM 17877.</title>
        <authorList>
            <person name="Hemp J."/>
            <person name="Ward L.M."/>
            <person name="Pace L.A."/>
            <person name="Fischer W.W."/>
        </authorList>
    </citation>
    <scope>NUCLEOTIDE SEQUENCE [LARGE SCALE GENOMIC DNA]</scope>
    <source>
        <strain evidence="5 6">GOMI-1</strain>
    </source>
</reference>
<evidence type="ECO:0000313" key="5">
    <source>
        <dbReference type="EMBL" id="KPL75021.1"/>
    </source>
</evidence>
<dbReference type="OrthoDB" id="9770030at2"/>
<dbReference type="SMART" id="SM00450">
    <property type="entry name" value="RHOD"/>
    <property type="match status" value="2"/>
</dbReference>
<dbReference type="PANTHER" id="PTHR11364">
    <property type="entry name" value="THIOSULFATE SULFERTANSFERASE"/>
    <property type="match status" value="1"/>
</dbReference>
<dbReference type="EMBL" id="LGHJ01000016">
    <property type="protein sequence ID" value="KPL75021.1"/>
    <property type="molecule type" value="Genomic_DNA"/>
</dbReference>
<keyword evidence="1 3" id="KW-0808">Transferase</keyword>
<keyword evidence="2" id="KW-0677">Repeat</keyword>
<dbReference type="Pfam" id="PF00581">
    <property type="entry name" value="Rhodanese"/>
    <property type="match status" value="2"/>
</dbReference>
<dbReference type="CDD" id="cd01449">
    <property type="entry name" value="TST_Repeat_2"/>
    <property type="match status" value="1"/>
</dbReference>
<keyword evidence="5" id="KW-0670">Pyruvate</keyword>
<dbReference type="PATRIC" id="fig|360411.5.peg.2822"/>
<dbReference type="GO" id="GO:0004792">
    <property type="term" value="F:thiosulfate-cyanide sulfurtransferase activity"/>
    <property type="evidence" value="ECO:0007669"/>
    <property type="project" value="InterPro"/>
</dbReference>
<evidence type="ECO:0000256" key="3">
    <source>
        <dbReference type="RuleBase" id="RU000507"/>
    </source>
</evidence>
<dbReference type="InterPro" id="IPR036873">
    <property type="entry name" value="Rhodanese-like_dom_sf"/>
</dbReference>
<evidence type="ECO:0000313" key="6">
    <source>
        <dbReference type="Proteomes" id="UP000050514"/>
    </source>
</evidence>
<dbReference type="AlphaFoldDB" id="A0A0P6X503"/>
<dbReference type="RefSeq" id="WP_061916193.1">
    <property type="nucleotide sequence ID" value="NZ_DF967971.1"/>
</dbReference>
<dbReference type="Proteomes" id="UP000050514">
    <property type="component" value="Unassembled WGS sequence"/>
</dbReference>
<keyword evidence="6" id="KW-1185">Reference proteome</keyword>
<dbReference type="SUPFAM" id="SSF52821">
    <property type="entry name" value="Rhodanese/Cell cycle control phosphatase"/>
    <property type="match status" value="2"/>
</dbReference>
<dbReference type="PANTHER" id="PTHR11364:SF27">
    <property type="entry name" value="SULFURTRANSFERASE"/>
    <property type="match status" value="1"/>
</dbReference>
<accession>A0A0P6X503</accession>
<dbReference type="InterPro" id="IPR045078">
    <property type="entry name" value="TST/MPST-like"/>
</dbReference>
<sequence>MTPYTTVIEVEELFPHYHDPHWVIVDCRFDLTNPQWGFEDYQRGHVPGSVYAHLDHDLSAPPTPQTGRHPLPSPSDFAITLERLGISNDSQVVALDTSGGSFAARLWWMLKWMGHDSVAVLNGGWNAWKVAGFSIAQGVENKPRGKFIPHPQFGKFVSTLEMVELIGNSDFKVVDARAPERYRGEIEPLDPVAGHIPGSINRFHEKNLARAGKLKPAELLRKEFEELLGDTPPSQVIVYCGSGVTSCHHLLAMEYAGIQGAKLYAGSWSEWIRDPNRPVELG</sequence>
<organism evidence="5 6">
    <name type="scientific">Bellilinea caldifistulae</name>
    <dbReference type="NCBI Taxonomy" id="360411"/>
    <lineage>
        <taxon>Bacteria</taxon>
        <taxon>Bacillati</taxon>
        <taxon>Chloroflexota</taxon>
        <taxon>Anaerolineae</taxon>
        <taxon>Anaerolineales</taxon>
        <taxon>Anaerolineaceae</taxon>
        <taxon>Bellilinea</taxon>
    </lineage>
</organism>
<proteinExistence type="predicted"/>
<dbReference type="InterPro" id="IPR001763">
    <property type="entry name" value="Rhodanese-like_dom"/>
</dbReference>
<dbReference type="PROSITE" id="PS50206">
    <property type="entry name" value="RHODANESE_3"/>
    <property type="match status" value="2"/>
</dbReference>
<feature type="domain" description="Rhodanese" evidence="4">
    <location>
        <begin position="18"/>
        <end position="137"/>
    </location>
</feature>
<dbReference type="Gene3D" id="3.40.250.10">
    <property type="entry name" value="Rhodanese-like domain"/>
    <property type="match status" value="2"/>
</dbReference>
<gene>
    <name evidence="5" type="ORF">AC812_11025</name>
</gene>
<feature type="domain" description="Rhodanese" evidence="4">
    <location>
        <begin position="167"/>
        <end position="280"/>
    </location>
</feature>